<evidence type="ECO:0000256" key="1">
    <source>
        <dbReference type="SAM" id="Coils"/>
    </source>
</evidence>
<evidence type="ECO:0000313" key="2">
    <source>
        <dbReference type="EMBL" id="PSR24369.1"/>
    </source>
</evidence>
<feature type="coiled-coil region" evidence="1">
    <location>
        <begin position="12"/>
        <end position="39"/>
    </location>
</feature>
<dbReference type="AlphaFoldDB" id="A0A2T2WQ58"/>
<proteinExistence type="predicted"/>
<sequence>MGSPDYAVSANMAQVIVRLATIRREIRQLETEEHVIRQELLKALQDWPPNAFPIRVGEVELRLQQRSGRIDYEEALQVLDDHGLLDQAASEVVVSDQEALVALRIAISELSMPQDTQQQLSSVFQQAVQFRPALSAEWLERLFKSQALDEASYARCFKDQKPVVPVLVVR</sequence>
<name>A0A2T2WQ58_SULTH</name>
<organism evidence="2 3">
    <name type="scientific">Sulfobacillus thermosulfidooxidans</name>
    <dbReference type="NCBI Taxonomy" id="28034"/>
    <lineage>
        <taxon>Bacteria</taxon>
        <taxon>Bacillati</taxon>
        <taxon>Bacillota</taxon>
        <taxon>Clostridia</taxon>
        <taxon>Eubacteriales</taxon>
        <taxon>Clostridiales Family XVII. Incertae Sedis</taxon>
        <taxon>Sulfobacillus</taxon>
    </lineage>
</organism>
<gene>
    <name evidence="2" type="ORF">C7B47_14955</name>
</gene>
<accession>A0A2T2WQ58</accession>
<keyword evidence="1" id="KW-0175">Coiled coil</keyword>
<protein>
    <submittedName>
        <fullName evidence="2">Uncharacterized protein</fullName>
    </submittedName>
</protein>
<reference evidence="2 3" key="1">
    <citation type="journal article" date="2014" name="BMC Genomics">
        <title>Comparison of environmental and isolate Sulfobacillus genomes reveals diverse carbon, sulfur, nitrogen, and hydrogen metabolisms.</title>
        <authorList>
            <person name="Justice N.B."/>
            <person name="Norman A."/>
            <person name="Brown C.T."/>
            <person name="Singh A."/>
            <person name="Thomas B.C."/>
            <person name="Banfield J.F."/>
        </authorList>
    </citation>
    <scope>NUCLEOTIDE SEQUENCE [LARGE SCALE GENOMIC DNA]</scope>
    <source>
        <strain evidence="2">AMDSBA5</strain>
    </source>
</reference>
<dbReference type="EMBL" id="PXYX01000056">
    <property type="protein sequence ID" value="PSR24369.1"/>
    <property type="molecule type" value="Genomic_DNA"/>
</dbReference>
<dbReference type="Proteomes" id="UP000242705">
    <property type="component" value="Unassembled WGS sequence"/>
</dbReference>
<evidence type="ECO:0000313" key="3">
    <source>
        <dbReference type="Proteomes" id="UP000242705"/>
    </source>
</evidence>
<comment type="caution">
    <text evidence="2">The sequence shown here is derived from an EMBL/GenBank/DDBJ whole genome shotgun (WGS) entry which is preliminary data.</text>
</comment>